<feature type="transmembrane region" description="Helical" evidence="1">
    <location>
        <begin position="303"/>
        <end position="323"/>
    </location>
</feature>
<accession>A0ABC9U250</accession>
<keyword evidence="1" id="KW-1133">Transmembrane helix</keyword>
<dbReference type="PANTHER" id="PTHR34220:SF7">
    <property type="entry name" value="SENSOR HISTIDINE KINASE YPDA"/>
    <property type="match status" value="1"/>
</dbReference>
<dbReference type="Pfam" id="PF06580">
    <property type="entry name" value="His_kinase"/>
    <property type="match status" value="1"/>
</dbReference>
<feature type="transmembrane region" description="Helical" evidence="1">
    <location>
        <begin position="368"/>
        <end position="387"/>
    </location>
</feature>
<evidence type="ECO:0000313" key="4">
    <source>
        <dbReference type="EMBL" id="ERI79810.1"/>
    </source>
</evidence>
<dbReference type="Pfam" id="PF02518">
    <property type="entry name" value="HATPase_c"/>
    <property type="match status" value="1"/>
</dbReference>
<evidence type="ECO:0000259" key="3">
    <source>
        <dbReference type="Pfam" id="PF06580"/>
    </source>
</evidence>
<dbReference type="InterPro" id="IPR003594">
    <property type="entry name" value="HATPase_dom"/>
</dbReference>
<evidence type="ECO:0000256" key="1">
    <source>
        <dbReference type="SAM" id="Phobius"/>
    </source>
</evidence>
<feature type="domain" description="Signal transduction histidine kinase internal region" evidence="3">
    <location>
        <begin position="405"/>
        <end position="479"/>
    </location>
</feature>
<dbReference type="GO" id="GO:0016301">
    <property type="term" value="F:kinase activity"/>
    <property type="evidence" value="ECO:0007669"/>
    <property type="project" value="UniProtKB-KW"/>
</dbReference>
<dbReference type="Proteomes" id="UP000016491">
    <property type="component" value="Unassembled WGS sequence"/>
</dbReference>
<dbReference type="EMBL" id="AWSU01000053">
    <property type="protein sequence ID" value="ERI79810.1"/>
    <property type="molecule type" value="Genomic_DNA"/>
</dbReference>
<feature type="transmembrane region" description="Helical" evidence="1">
    <location>
        <begin position="21"/>
        <end position="40"/>
    </location>
</feature>
<sequence>MCYTVSKTIQKGTAMEYSRRKWNIAWLAVTLLLMLILVISEMSGSFRQTLSKESEPIQWILCNGEKETPVGFPCKIPTGSGDSYRFIARFNANPEEDMSLGFYQEGQKISVRVNGQLRNFYQNQGKQNRYEIISLGHLSGDVRLELGLCNQKTILFGQVKDIVLTSVNMVSRTVTGRIAAELILGILMFLAGFVGLLLNKIYYKTARESYSVSYISWFVVMFSVLCILRTHFFDMIIGLSPVWYFLENFLLLLLPQFLLMACEVISYPNIFYREYQGFNFIYRIYFVLAVGLTVFGQCTLSDMAVWSILYMCVFFLYIGAFGFFETKIISRFDHNKVVLHSSLLKTIKTAIALYGCVVALNLASRRLYWLFLISAYFAVAVFFAEIFNQIKTLERLKEEINQSKVSLLLSQIKPHFLYNTLNSIRTLIRIQPEQADYMVYDFSRFLKANMNAFDKTMIHFSQEYEHLQFYVNIEKTCFPKLNVEYQVETQDFYVPSLTIQPLMENAIKHGVLKRVEGGTVRLRTSQDDNFWYVEIEDNGVGFASEGPEGESPDGHSGIGICNIERRLEYYCNAAFFIHSVPGQGTFVRISIPKKGQHHGD</sequence>
<gene>
    <name evidence="4" type="ORF">CLOSYM_00663</name>
</gene>
<keyword evidence="1" id="KW-0812">Transmembrane</keyword>
<feature type="transmembrane region" description="Helical" evidence="1">
    <location>
        <begin position="280"/>
        <end position="297"/>
    </location>
</feature>
<feature type="transmembrane region" description="Helical" evidence="1">
    <location>
        <begin position="210"/>
        <end position="230"/>
    </location>
</feature>
<dbReference type="SUPFAM" id="SSF55874">
    <property type="entry name" value="ATPase domain of HSP90 chaperone/DNA topoisomerase II/histidine kinase"/>
    <property type="match status" value="1"/>
</dbReference>
<feature type="transmembrane region" description="Helical" evidence="1">
    <location>
        <begin position="242"/>
        <end position="268"/>
    </location>
</feature>
<feature type="domain" description="Histidine kinase/HSP90-like ATPase" evidence="2">
    <location>
        <begin position="499"/>
        <end position="594"/>
    </location>
</feature>
<dbReference type="InterPro" id="IPR050640">
    <property type="entry name" value="Bact_2-comp_sensor_kinase"/>
</dbReference>
<dbReference type="InterPro" id="IPR010559">
    <property type="entry name" value="Sig_transdc_His_kin_internal"/>
</dbReference>
<dbReference type="PANTHER" id="PTHR34220">
    <property type="entry name" value="SENSOR HISTIDINE KINASE YPDA"/>
    <property type="match status" value="1"/>
</dbReference>
<evidence type="ECO:0000313" key="5">
    <source>
        <dbReference type="Proteomes" id="UP000016491"/>
    </source>
</evidence>
<comment type="caution">
    <text evidence="4">The sequence shown here is derived from an EMBL/GenBank/DDBJ whole genome shotgun (WGS) entry which is preliminary data.</text>
</comment>
<evidence type="ECO:0000259" key="2">
    <source>
        <dbReference type="Pfam" id="PF02518"/>
    </source>
</evidence>
<proteinExistence type="predicted"/>
<feature type="transmembrane region" description="Helical" evidence="1">
    <location>
        <begin position="178"/>
        <end position="198"/>
    </location>
</feature>
<organism evidence="4 5">
    <name type="scientific">[Clostridium] symbiosum ATCC 14940</name>
    <dbReference type="NCBI Taxonomy" id="411472"/>
    <lineage>
        <taxon>Bacteria</taxon>
        <taxon>Bacillati</taxon>
        <taxon>Bacillota</taxon>
        <taxon>Clostridia</taxon>
        <taxon>Lachnospirales</taxon>
        <taxon>Lachnospiraceae</taxon>
        <taxon>Otoolea</taxon>
    </lineage>
</organism>
<dbReference type="Gene3D" id="3.30.565.10">
    <property type="entry name" value="Histidine kinase-like ATPase, C-terminal domain"/>
    <property type="match status" value="1"/>
</dbReference>
<dbReference type="AlphaFoldDB" id="A0ABC9U250"/>
<keyword evidence="1" id="KW-0472">Membrane</keyword>
<keyword evidence="4" id="KW-0418">Kinase</keyword>
<dbReference type="InterPro" id="IPR036890">
    <property type="entry name" value="HATPase_C_sf"/>
</dbReference>
<protein>
    <submittedName>
        <fullName evidence="4">ATPase/histidine kinase/DNA gyrase B/HSP90 domain protein</fullName>
    </submittedName>
</protein>
<keyword evidence="4" id="KW-0808">Transferase</keyword>
<reference evidence="4 5" key="1">
    <citation type="submission" date="2013-07" db="EMBL/GenBank/DDBJ databases">
        <authorList>
            <person name="Weinstock G."/>
            <person name="Sodergren E."/>
            <person name="Wylie T."/>
            <person name="Fulton L."/>
            <person name="Fulton R."/>
            <person name="Fronick C."/>
            <person name="O'Laughlin M."/>
            <person name="Godfrey J."/>
            <person name="Miner T."/>
            <person name="Herter B."/>
            <person name="Appelbaum E."/>
            <person name="Cordes M."/>
            <person name="Lek S."/>
            <person name="Wollam A."/>
            <person name="Pepin K.H."/>
            <person name="Palsikar V.B."/>
            <person name="Mitreva M."/>
            <person name="Wilson R.K."/>
        </authorList>
    </citation>
    <scope>NUCLEOTIDE SEQUENCE [LARGE SCALE GENOMIC DNA]</scope>
    <source>
        <strain evidence="4 5">ATCC 14940</strain>
    </source>
</reference>
<name>A0ABC9U250_CLOSY</name>